<dbReference type="OrthoDB" id="9784707at2"/>
<keyword evidence="3" id="KW-1185">Reference proteome</keyword>
<dbReference type="PANTHER" id="PTHR43441">
    <property type="entry name" value="RIBOSOMAL-PROTEIN-SERINE ACETYLTRANSFERASE"/>
    <property type="match status" value="1"/>
</dbReference>
<dbReference type="RefSeq" id="WP_131924138.1">
    <property type="nucleotide sequence ID" value="NZ_SMAG01000003.1"/>
</dbReference>
<dbReference type="AlphaFoldDB" id="A0A4R3L4N0"/>
<dbReference type="GO" id="GO:1990189">
    <property type="term" value="F:protein N-terminal-serine acetyltransferase activity"/>
    <property type="evidence" value="ECO:0007669"/>
    <property type="project" value="TreeGrafter"/>
</dbReference>
<dbReference type="InterPro" id="IPR016181">
    <property type="entry name" value="Acyl_CoA_acyltransferase"/>
</dbReference>
<accession>A0A4R3L4N0</accession>
<gene>
    <name evidence="2" type="ORF">EDD58_103169</name>
</gene>
<dbReference type="InterPro" id="IPR051908">
    <property type="entry name" value="Ribosomal_N-acetyltransferase"/>
</dbReference>
<dbReference type="Gene3D" id="3.40.630.30">
    <property type="match status" value="1"/>
</dbReference>
<dbReference type="GO" id="GO:0008999">
    <property type="term" value="F:protein-N-terminal-alanine acetyltransferase activity"/>
    <property type="evidence" value="ECO:0007669"/>
    <property type="project" value="TreeGrafter"/>
</dbReference>
<evidence type="ECO:0000259" key="1">
    <source>
        <dbReference type="PROSITE" id="PS51186"/>
    </source>
</evidence>
<organism evidence="2 3">
    <name type="scientific">Hazenella coriacea</name>
    <dbReference type="NCBI Taxonomy" id="1179467"/>
    <lineage>
        <taxon>Bacteria</taxon>
        <taxon>Bacillati</taxon>
        <taxon>Bacillota</taxon>
        <taxon>Bacilli</taxon>
        <taxon>Bacillales</taxon>
        <taxon>Thermoactinomycetaceae</taxon>
        <taxon>Hazenella</taxon>
    </lineage>
</organism>
<dbReference type="Pfam" id="PF13302">
    <property type="entry name" value="Acetyltransf_3"/>
    <property type="match status" value="1"/>
</dbReference>
<dbReference type="GO" id="GO:0005737">
    <property type="term" value="C:cytoplasm"/>
    <property type="evidence" value="ECO:0007669"/>
    <property type="project" value="TreeGrafter"/>
</dbReference>
<evidence type="ECO:0000313" key="3">
    <source>
        <dbReference type="Proteomes" id="UP000294937"/>
    </source>
</evidence>
<feature type="domain" description="N-acetyltransferase" evidence="1">
    <location>
        <begin position="21"/>
        <end position="176"/>
    </location>
</feature>
<dbReference type="PROSITE" id="PS51186">
    <property type="entry name" value="GNAT"/>
    <property type="match status" value="1"/>
</dbReference>
<evidence type="ECO:0000313" key="2">
    <source>
        <dbReference type="EMBL" id="TCS94751.1"/>
    </source>
</evidence>
<keyword evidence="2" id="KW-0808">Transferase</keyword>
<protein>
    <submittedName>
        <fullName evidence="2">Ribosomal-protein-serine acetyltransferase</fullName>
    </submittedName>
</protein>
<dbReference type="InterPro" id="IPR000182">
    <property type="entry name" value="GNAT_dom"/>
</dbReference>
<name>A0A4R3L4N0_9BACL</name>
<reference evidence="2 3" key="1">
    <citation type="submission" date="2019-03" db="EMBL/GenBank/DDBJ databases">
        <title>Genomic Encyclopedia of Type Strains, Phase IV (KMG-IV): sequencing the most valuable type-strain genomes for metagenomic binning, comparative biology and taxonomic classification.</title>
        <authorList>
            <person name="Goeker M."/>
        </authorList>
    </citation>
    <scope>NUCLEOTIDE SEQUENCE [LARGE SCALE GENOMIC DNA]</scope>
    <source>
        <strain evidence="2 3">DSM 45707</strain>
    </source>
</reference>
<proteinExistence type="predicted"/>
<sequence length="184" mass="21454">MFSYFIDDELSLVLLQKKDAPVIYQLIDKNRSHLREWLPWVDSTKSVEDSVTVIQMWLQSFANEDGFSTGISYKGEIVGIIGFHKICQRNRSSSIGYWLSKDAQGKGIMTRACRALIEIGFREYDLHRIEIRCGEENHKSRLIPERLGFKQEGIIKDGEWLYNRFHNLVIYGLTKDQYQAIDSK</sequence>
<dbReference type="Proteomes" id="UP000294937">
    <property type="component" value="Unassembled WGS sequence"/>
</dbReference>
<comment type="caution">
    <text evidence="2">The sequence shown here is derived from an EMBL/GenBank/DDBJ whole genome shotgun (WGS) entry which is preliminary data.</text>
</comment>
<dbReference type="EMBL" id="SMAG01000003">
    <property type="protein sequence ID" value="TCS94751.1"/>
    <property type="molecule type" value="Genomic_DNA"/>
</dbReference>
<dbReference type="PANTHER" id="PTHR43441:SF12">
    <property type="entry name" value="RIBOSOMAL N-ACETYLTRANSFERASE YDAF-RELATED"/>
    <property type="match status" value="1"/>
</dbReference>
<dbReference type="CDD" id="cd04301">
    <property type="entry name" value="NAT_SF"/>
    <property type="match status" value="1"/>
</dbReference>
<dbReference type="SUPFAM" id="SSF55729">
    <property type="entry name" value="Acyl-CoA N-acyltransferases (Nat)"/>
    <property type="match status" value="1"/>
</dbReference>